<dbReference type="EMBL" id="JAVIJC010000006">
    <property type="protein sequence ID" value="MDX8491572.1"/>
    <property type="molecule type" value="Genomic_DNA"/>
</dbReference>
<feature type="transmembrane region" description="Helical" evidence="1">
    <location>
        <begin position="67"/>
        <end position="88"/>
    </location>
</feature>
<name>A0ABU4Z0K7_9HYPH</name>
<protein>
    <submittedName>
        <fullName evidence="2">Uncharacterized protein</fullName>
    </submittedName>
</protein>
<keyword evidence="1" id="KW-0472">Membrane</keyword>
<dbReference type="Proteomes" id="UP001271249">
    <property type="component" value="Unassembled WGS sequence"/>
</dbReference>
<evidence type="ECO:0000313" key="2">
    <source>
        <dbReference type="EMBL" id="MDX8491572.1"/>
    </source>
</evidence>
<sequence>MIRRDDVRSVELVKTRAKRIGHKVGAVQGSFEGIPGDGLHDAVLYYKSLHHAINRGRRCRSSTVREAVLLVLLGELSFSPVIFLAVVIGRTITVLGDLLFFAGGLIAGRFYGVGVPAPPGGNNNA</sequence>
<keyword evidence="1" id="KW-0812">Transmembrane</keyword>
<dbReference type="RefSeq" id="WP_320225612.1">
    <property type="nucleotide sequence ID" value="NZ_JAVIJB010000006.1"/>
</dbReference>
<organism evidence="2 3">
    <name type="scientific">Mesorhizobium captivum</name>
    <dbReference type="NCBI Taxonomy" id="3072319"/>
    <lineage>
        <taxon>Bacteria</taxon>
        <taxon>Pseudomonadati</taxon>
        <taxon>Pseudomonadota</taxon>
        <taxon>Alphaproteobacteria</taxon>
        <taxon>Hyphomicrobiales</taxon>
        <taxon>Phyllobacteriaceae</taxon>
        <taxon>Mesorhizobium</taxon>
    </lineage>
</organism>
<proteinExistence type="predicted"/>
<accession>A0ABU4Z0K7</accession>
<evidence type="ECO:0000256" key="1">
    <source>
        <dbReference type="SAM" id="Phobius"/>
    </source>
</evidence>
<feature type="transmembrane region" description="Helical" evidence="1">
    <location>
        <begin position="94"/>
        <end position="112"/>
    </location>
</feature>
<gene>
    <name evidence="2" type="ORF">RFN29_08270</name>
</gene>
<keyword evidence="1" id="KW-1133">Transmembrane helix</keyword>
<evidence type="ECO:0000313" key="3">
    <source>
        <dbReference type="Proteomes" id="UP001271249"/>
    </source>
</evidence>
<comment type="caution">
    <text evidence="2">The sequence shown here is derived from an EMBL/GenBank/DDBJ whole genome shotgun (WGS) entry which is preliminary data.</text>
</comment>
<reference evidence="2 3" key="1">
    <citation type="submission" date="2023-08" db="EMBL/GenBank/DDBJ databases">
        <title>Implementing the SeqCode for naming new Mesorhizobium species isolated from Vachellia karroo root nodules.</title>
        <authorList>
            <person name="Van Lill M."/>
        </authorList>
    </citation>
    <scope>NUCLEOTIDE SEQUENCE [LARGE SCALE GENOMIC DNA]</scope>
    <source>
        <strain evidence="2 3">VK22B</strain>
    </source>
</reference>
<keyword evidence="3" id="KW-1185">Reference proteome</keyword>